<gene>
    <name evidence="2" type="ORF">ADK38_16840</name>
</gene>
<proteinExistence type="predicted"/>
<organism evidence="2 3">
    <name type="scientific">Streptomyces varsoviensis</name>
    <dbReference type="NCBI Taxonomy" id="67373"/>
    <lineage>
        <taxon>Bacteria</taxon>
        <taxon>Bacillati</taxon>
        <taxon>Actinomycetota</taxon>
        <taxon>Actinomycetes</taxon>
        <taxon>Kitasatosporales</taxon>
        <taxon>Streptomycetaceae</taxon>
        <taxon>Streptomyces</taxon>
    </lineage>
</organism>
<evidence type="ECO:0000313" key="2">
    <source>
        <dbReference type="EMBL" id="KOG88968.1"/>
    </source>
</evidence>
<protein>
    <submittedName>
        <fullName evidence="2">Uncharacterized protein</fullName>
    </submittedName>
</protein>
<sequence>MVSAEVRRSEAMPEVAESDQPGPLPEVPPGGRGPGAAATFGPALNPGWCVSVLSPVYVVLVSARVLAPSPAPGSKVTTCAWPRSTLACRDRVASRPPTAVVWSCRGGSVNLSRTIRGNAAASTSSETLL</sequence>
<dbReference type="EMBL" id="LGUT01001419">
    <property type="protein sequence ID" value="KOG88968.1"/>
    <property type="molecule type" value="Genomic_DNA"/>
</dbReference>
<feature type="region of interest" description="Disordered" evidence="1">
    <location>
        <begin position="1"/>
        <end position="38"/>
    </location>
</feature>
<feature type="compositionally biased region" description="Basic and acidic residues" evidence="1">
    <location>
        <begin position="1"/>
        <end position="11"/>
    </location>
</feature>
<dbReference type="Proteomes" id="UP000037020">
    <property type="component" value="Unassembled WGS sequence"/>
</dbReference>
<name>A0ABR5J6C3_9ACTN</name>
<comment type="caution">
    <text evidence="2">The sequence shown here is derived from an EMBL/GenBank/DDBJ whole genome shotgun (WGS) entry which is preliminary data.</text>
</comment>
<accession>A0ABR5J6C3</accession>
<evidence type="ECO:0000256" key="1">
    <source>
        <dbReference type="SAM" id="MobiDB-lite"/>
    </source>
</evidence>
<evidence type="ECO:0000313" key="3">
    <source>
        <dbReference type="Proteomes" id="UP000037020"/>
    </source>
</evidence>
<keyword evidence="3" id="KW-1185">Reference proteome</keyword>
<reference evidence="2 3" key="1">
    <citation type="submission" date="2015-07" db="EMBL/GenBank/DDBJ databases">
        <authorList>
            <person name="Ju K.-S."/>
            <person name="Doroghazi J.R."/>
            <person name="Metcalf W.W."/>
        </authorList>
    </citation>
    <scope>NUCLEOTIDE SEQUENCE [LARGE SCALE GENOMIC DNA]</scope>
    <source>
        <strain evidence="2 3">NRRL B-3589</strain>
    </source>
</reference>